<dbReference type="SUPFAM" id="SSF90123">
    <property type="entry name" value="ABC transporter transmembrane region"/>
    <property type="match status" value="1"/>
</dbReference>
<dbReference type="SUPFAM" id="SSF52540">
    <property type="entry name" value="P-loop containing nucleoside triphosphate hydrolases"/>
    <property type="match status" value="1"/>
</dbReference>
<sequence>MPVPAVPSELRQALAKLTPFFWRAFVFATIGGLLVLGPTVYMFEVYDRVVNSRNELTLAMLTLIVLLAIVVMELLEWARAETLREAGAALDQALAPRIFNAIHVAHLKQGAALGVQPMVDLRVVRDFFHGPALGAAMETPVALILLILLFVIHPLLGWVALAGAVLQTGVSWLNERSTSPVMLEANRSDMGARTYVDGTLRHSDVVAALGMEQDMRRRWLRLYDEGLGLQSRASDRAAVFQSIGKFFQTTLASALLGLGAWLLLRNQLPGGPGMMIVGSVLGGRVLAPLVQVVSQWRAVIQLRGAWERLEQILERQPAPTPNMPLPRPQARVAVENLVAGASAGAAPFIKGLSFRLTPGEVLGVLGSSACGKTTLARILMGLWPPLGGSVRLDGVDVSIWDKAELGPHVGYVPQEVDLIDGTLGENIVRFGEIDGQAMYDAAQVVGLHAWITSLPLGYDTPVGEAGVMLSGGQRQRVALARAFYGSPVFVVLDEPNASLDEAGNLALAEALRTFKARGTTIVVMTHLQSVLAVTDKLLVLHAGMQQAFGPRDEVLAMLQGRSAAVASAASTGSVVTVEAQAS</sequence>
<dbReference type="PROSITE" id="PS00211">
    <property type="entry name" value="ABC_TRANSPORTER_1"/>
    <property type="match status" value="1"/>
</dbReference>
<evidence type="ECO:0000256" key="4">
    <source>
        <dbReference type="ARBA" id="ARBA00022741"/>
    </source>
</evidence>
<dbReference type="PROSITE" id="PS50929">
    <property type="entry name" value="ABC_TM1F"/>
    <property type="match status" value="1"/>
</dbReference>
<dbReference type="InterPro" id="IPR003439">
    <property type="entry name" value="ABC_transporter-like_ATP-bd"/>
</dbReference>
<evidence type="ECO:0000313" key="11">
    <source>
        <dbReference type="EMBL" id="ABM57402.1"/>
    </source>
</evidence>
<evidence type="ECO:0000256" key="1">
    <source>
        <dbReference type="ARBA" id="ARBA00004651"/>
    </source>
</evidence>
<dbReference type="HOGENOM" id="CLU_000604_95_6_4"/>
<dbReference type="GO" id="GO:0030253">
    <property type="term" value="P:protein secretion by the type I secretion system"/>
    <property type="evidence" value="ECO:0007669"/>
    <property type="project" value="InterPro"/>
</dbReference>
<dbReference type="GO" id="GO:0030256">
    <property type="term" value="C:type I protein secretion system complex"/>
    <property type="evidence" value="ECO:0007669"/>
    <property type="project" value="InterPro"/>
</dbReference>
<evidence type="ECO:0000256" key="7">
    <source>
        <dbReference type="ARBA" id="ARBA00023136"/>
    </source>
</evidence>
<dbReference type="InterPro" id="IPR036640">
    <property type="entry name" value="ABC1_TM_sf"/>
</dbReference>
<feature type="transmembrane region" description="Helical" evidence="8">
    <location>
        <begin position="141"/>
        <end position="166"/>
    </location>
</feature>
<dbReference type="SMART" id="SM00382">
    <property type="entry name" value="AAA"/>
    <property type="match status" value="1"/>
</dbReference>
<accession>A1WIE5</accession>
<dbReference type="EMBL" id="CP000542">
    <property type="protein sequence ID" value="ABM57402.1"/>
    <property type="molecule type" value="Genomic_DNA"/>
</dbReference>
<comment type="subcellular location">
    <subcellularLocation>
        <location evidence="1">Cell membrane</location>
        <topology evidence="1">Multi-pass membrane protein</topology>
    </subcellularLocation>
</comment>
<dbReference type="InterPro" id="IPR039421">
    <property type="entry name" value="Type_1_exporter"/>
</dbReference>
<dbReference type="InterPro" id="IPR010128">
    <property type="entry name" value="ATPase_T1SS_PrtD-like"/>
</dbReference>
<dbReference type="Gene3D" id="1.20.1560.10">
    <property type="entry name" value="ABC transporter type 1, transmembrane domain"/>
    <property type="match status" value="1"/>
</dbReference>
<dbReference type="InterPro" id="IPR027417">
    <property type="entry name" value="P-loop_NTPase"/>
</dbReference>
<dbReference type="PANTHER" id="PTHR24221">
    <property type="entry name" value="ATP-BINDING CASSETTE SUB-FAMILY B"/>
    <property type="match status" value="1"/>
</dbReference>
<feature type="domain" description="ABC transporter" evidence="9">
    <location>
        <begin position="332"/>
        <end position="567"/>
    </location>
</feature>
<keyword evidence="4" id="KW-0547">Nucleotide-binding</keyword>
<proteinExistence type="predicted"/>
<dbReference type="STRING" id="391735.Veis_1645"/>
<evidence type="ECO:0000256" key="2">
    <source>
        <dbReference type="ARBA" id="ARBA00022475"/>
    </source>
</evidence>
<dbReference type="Gene3D" id="3.40.50.300">
    <property type="entry name" value="P-loop containing nucleotide triphosphate hydrolases"/>
    <property type="match status" value="1"/>
</dbReference>
<keyword evidence="3 8" id="KW-0812">Transmembrane</keyword>
<evidence type="ECO:0000259" key="9">
    <source>
        <dbReference type="PROSITE" id="PS50893"/>
    </source>
</evidence>
<evidence type="ECO:0000256" key="5">
    <source>
        <dbReference type="ARBA" id="ARBA00022840"/>
    </source>
</evidence>
<reference evidence="12" key="1">
    <citation type="submission" date="2006-12" db="EMBL/GenBank/DDBJ databases">
        <title>Complete sequence of chromosome 1 of Verminephrobacter eiseniae EF01-2.</title>
        <authorList>
            <person name="Copeland A."/>
            <person name="Lucas S."/>
            <person name="Lapidus A."/>
            <person name="Barry K."/>
            <person name="Detter J.C."/>
            <person name="Glavina del Rio T."/>
            <person name="Dalin E."/>
            <person name="Tice H."/>
            <person name="Pitluck S."/>
            <person name="Chertkov O."/>
            <person name="Brettin T."/>
            <person name="Bruce D."/>
            <person name="Han C."/>
            <person name="Tapia R."/>
            <person name="Gilna P."/>
            <person name="Schmutz J."/>
            <person name="Larimer F."/>
            <person name="Land M."/>
            <person name="Hauser L."/>
            <person name="Kyrpides N."/>
            <person name="Kim E."/>
            <person name="Stahl D."/>
            <person name="Richardson P."/>
        </authorList>
    </citation>
    <scope>NUCLEOTIDE SEQUENCE [LARGE SCALE GENOMIC DNA]</scope>
    <source>
        <strain evidence="12">EF01-2</strain>
    </source>
</reference>
<evidence type="ECO:0000313" key="12">
    <source>
        <dbReference type="Proteomes" id="UP000000374"/>
    </source>
</evidence>
<dbReference type="Pfam" id="PF00664">
    <property type="entry name" value="ABC_membrane"/>
    <property type="match status" value="1"/>
</dbReference>
<evidence type="ECO:0000256" key="8">
    <source>
        <dbReference type="SAM" id="Phobius"/>
    </source>
</evidence>
<name>A1WIE5_VEREI</name>
<dbReference type="GO" id="GO:0016887">
    <property type="term" value="F:ATP hydrolysis activity"/>
    <property type="evidence" value="ECO:0007669"/>
    <property type="project" value="InterPro"/>
</dbReference>
<dbReference type="GO" id="GO:0034040">
    <property type="term" value="F:ATPase-coupled lipid transmembrane transporter activity"/>
    <property type="evidence" value="ECO:0007669"/>
    <property type="project" value="TreeGrafter"/>
</dbReference>
<dbReference type="PROSITE" id="PS50893">
    <property type="entry name" value="ABC_TRANSPORTER_2"/>
    <property type="match status" value="1"/>
</dbReference>
<gene>
    <name evidence="11" type="ordered locus">Veis_1645</name>
</gene>
<dbReference type="eggNOG" id="COG4618">
    <property type="taxonomic scope" value="Bacteria"/>
</dbReference>
<dbReference type="Pfam" id="PF00005">
    <property type="entry name" value="ABC_tran"/>
    <property type="match status" value="1"/>
</dbReference>
<dbReference type="Proteomes" id="UP000000374">
    <property type="component" value="Chromosome"/>
</dbReference>
<keyword evidence="5" id="KW-0067">ATP-binding</keyword>
<dbReference type="NCBIfam" id="TIGR01842">
    <property type="entry name" value="type_I_sec_PrtD"/>
    <property type="match status" value="1"/>
</dbReference>
<dbReference type="InterPro" id="IPR017871">
    <property type="entry name" value="ABC_transporter-like_CS"/>
</dbReference>
<dbReference type="InterPro" id="IPR003593">
    <property type="entry name" value="AAA+_ATPase"/>
</dbReference>
<dbReference type="PANTHER" id="PTHR24221:SF248">
    <property type="entry name" value="ABC TRANSPORTER TRANSMEMBRANE REGION"/>
    <property type="match status" value="1"/>
</dbReference>
<dbReference type="InterPro" id="IPR011527">
    <property type="entry name" value="ABC1_TM_dom"/>
</dbReference>
<dbReference type="KEGG" id="vei:Veis_1645"/>
<feature type="transmembrane region" description="Helical" evidence="8">
    <location>
        <begin position="20"/>
        <end position="43"/>
    </location>
</feature>
<dbReference type="OrthoDB" id="8554730at2"/>
<protein>
    <submittedName>
        <fullName evidence="11">Type I secretion system ATPase</fullName>
    </submittedName>
</protein>
<feature type="domain" description="ABC transmembrane type-1" evidence="10">
    <location>
        <begin position="24"/>
        <end position="301"/>
    </location>
</feature>
<evidence type="ECO:0000256" key="6">
    <source>
        <dbReference type="ARBA" id="ARBA00022989"/>
    </source>
</evidence>
<dbReference type="GO" id="GO:0005886">
    <property type="term" value="C:plasma membrane"/>
    <property type="evidence" value="ECO:0007669"/>
    <property type="project" value="UniProtKB-SubCell"/>
</dbReference>
<evidence type="ECO:0000259" key="10">
    <source>
        <dbReference type="PROSITE" id="PS50929"/>
    </source>
</evidence>
<dbReference type="GO" id="GO:0005524">
    <property type="term" value="F:ATP binding"/>
    <property type="evidence" value="ECO:0007669"/>
    <property type="project" value="UniProtKB-KW"/>
</dbReference>
<dbReference type="AlphaFoldDB" id="A1WIE5"/>
<evidence type="ECO:0000256" key="3">
    <source>
        <dbReference type="ARBA" id="ARBA00022692"/>
    </source>
</evidence>
<dbReference type="GO" id="GO:0140359">
    <property type="term" value="F:ABC-type transporter activity"/>
    <property type="evidence" value="ECO:0007669"/>
    <property type="project" value="InterPro"/>
</dbReference>
<keyword evidence="2" id="KW-1003">Cell membrane</keyword>
<feature type="transmembrane region" description="Helical" evidence="8">
    <location>
        <begin position="55"/>
        <end position="75"/>
    </location>
</feature>
<keyword evidence="12" id="KW-1185">Reference proteome</keyword>
<keyword evidence="7 8" id="KW-0472">Membrane</keyword>
<keyword evidence="6 8" id="KW-1133">Transmembrane helix</keyword>
<organism evidence="11 12">
    <name type="scientific">Verminephrobacter eiseniae (strain EF01-2)</name>
    <dbReference type="NCBI Taxonomy" id="391735"/>
    <lineage>
        <taxon>Bacteria</taxon>
        <taxon>Pseudomonadati</taxon>
        <taxon>Pseudomonadota</taxon>
        <taxon>Betaproteobacteria</taxon>
        <taxon>Burkholderiales</taxon>
        <taxon>Comamonadaceae</taxon>
        <taxon>Verminephrobacter</taxon>
    </lineage>
</organism>